<reference evidence="1 3" key="2">
    <citation type="journal article" date="2013" name="Nature">
        <title>Insights into bilaterian evolution from three spiralian genomes.</title>
        <authorList>
            <person name="Simakov O."/>
            <person name="Marletaz F."/>
            <person name="Cho S.J."/>
            <person name="Edsinger-Gonzales E."/>
            <person name="Havlak P."/>
            <person name="Hellsten U."/>
            <person name="Kuo D.H."/>
            <person name="Larsson T."/>
            <person name="Lv J."/>
            <person name="Arendt D."/>
            <person name="Savage R."/>
            <person name="Osoegawa K."/>
            <person name="de Jong P."/>
            <person name="Grimwood J."/>
            <person name="Chapman J.A."/>
            <person name="Shapiro H."/>
            <person name="Aerts A."/>
            <person name="Otillar R.P."/>
            <person name="Terry A.Y."/>
            <person name="Boore J.L."/>
            <person name="Grigoriev I.V."/>
            <person name="Lindberg D.R."/>
            <person name="Seaver E.C."/>
            <person name="Weisblat D.A."/>
            <person name="Putnam N.H."/>
            <person name="Rokhsar D.S."/>
        </authorList>
    </citation>
    <scope>NUCLEOTIDE SEQUENCE</scope>
    <source>
        <strain evidence="1 3">I ESC-2004</strain>
    </source>
</reference>
<keyword evidence="3" id="KW-1185">Reference proteome</keyword>
<evidence type="ECO:0000313" key="3">
    <source>
        <dbReference type="Proteomes" id="UP000014760"/>
    </source>
</evidence>
<dbReference type="SUPFAM" id="SSF52317">
    <property type="entry name" value="Class I glutamine amidotransferase-like"/>
    <property type="match status" value="1"/>
</dbReference>
<evidence type="ECO:0000313" key="2">
    <source>
        <dbReference type="EnsemblMetazoa" id="CapteP219247"/>
    </source>
</evidence>
<gene>
    <name evidence="1" type="ORF">CAPTEDRAFT_219247</name>
</gene>
<proteinExistence type="predicted"/>
<dbReference type="InterPro" id="IPR029062">
    <property type="entry name" value="Class_I_gatase-like"/>
</dbReference>
<dbReference type="Gene3D" id="3.40.50.880">
    <property type="match status" value="1"/>
</dbReference>
<name>R7V2Y3_CAPTE</name>
<dbReference type="EMBL" id="AMQN01005305">
    <property type="status" value="NOT_ANNOTATED_CDS"/>
    <property type="molecule type" value="Genomic_DNA"/>
</dbReference>
<dbReference type="EMBL" id="AMQN01005306">
    <property type="status" value="NOT_ANNOTATED_CDS"/>
    <property type="molecule type" value="Genomic_DNA"/>
</dbReference>
<dbReference type="AlphaFoldDB" id="R7V2Y3"/>
<dbReference type="EMBL" id="KB295624">
    <property type="protein sequence ID" value="ELU12852.1"/>
    <property type="molecule type" value="Genomic_DNA"/>
</dbReference>
<accession>R7V2Y3</accession>
<organism evidence="1">
    <name type="scientific">Capitella teleta</name>
    <name type="common">Polychaete worm</name>
    <dbReference type="NCBI Taxonomy" id="283909"/>
    <lineage>
        <taxon>Eukaryota</taxon>
        <taxon>Metazoa</taxon>
        <taxon>Spiralia</taxon>
        <taxon>Lophotrochozoa</taxon>
        <taxon>Annelida</taxon>
        <taxon>Polychaeta</taxon>
        <taxon>Sedentaria</taxon>
        <taxon>Scolecida</taxon>
        <taxon>Capitellidae</taxon>
        <taxon>Capitella</taxon>
    </lineage>
</organism>
<protein>
    <submittedName>
        <fullName evidence="1 2">Uncharacterized protein</fullName>
    </submittedName>
</protein>
<sequence length="275" mass="30846">MARFVMMRKAQFRYVIALVEPDESYHNKVDTYLGTDLIDQACVDEAPSVSGVLPREISIPLHTVIGEDSSFLNYRAVSESTLVGIHQWFGLRLNLFGFWFSSLYQCQCNGVSAESFIQAFTLAQSAFNVQLASPNGRPVEFVGLDDNSRRWLNDFRTKSYAMPISFEAVEEPICTIGMGVAALFCCHCNNQWRFANYSLTSTTVFELAKEPYFSDMKIIPEDYIRDHGGRFAGGEPSTLHVVLDRHLITGQNESSTLVAVQNLILISNQKLSNGK</sequence>
<reference evidence="3" key="1">
    <citation type="submission" date="2012-12" db="EMBL/GenBank/DDBJ databases">
        <authorList>
            <person name="Hellsten U."/>
            <person name="Grimwood J."/>
            <person name="Chapman J.A."/>
            <person name="Shapiro H."/>
            <person name="Aerts A."/>
            <person name="Otillar R.P."/>
            <person name="Terry A.Y."/>
            <person name="Boore J.L."/>
            <person name="Simakov O."/>
            <person name="Marletaz F."/>
            <person name="Cho S.-J."/>
            <person name="Edsinger-Gonzales E."/>
            <person name="Havlak P."/>
            <person name="Kuo D.-H."/>
            <person name="Larsson T."/>
            <person name="Lv J."/>
            <person name="Arendt D."/>
            <person name="Savage R."/>
            <person name="Osoegawa K."/>
            <person name="de Jong P."/>
            <person name="Lindberg D.R."/>
            <person name="Seaver E.C."/>
            <person name="Weisblat D.A."/>
            <person name="Putnam N.H."/>
            <person name="Grigoriev I.V."/>
            <person name="Rokhsar D.S."/>
        </authorList>
    </citation>
    <scope>NUCLEOTIDE SEQUENCE</scope>
    <source>
        <strain evidence="3">I ESC-2004</strain>
    </source>
</reference>
<dbReference type="Proteomes" id="UP000014760">
    <property type="component" value="Unassembled WGS sequence"/>
</dbReference>
<dbReference type="HOGENOM" id="CLU_1012819_0_0_1"/>
<reference evidence="2" key="3">
    <citation type="submission" date="2015-06" db="UniProtKB">
        <authorList>
            <consortium name="EnsemblMetazoa"/>
        </authorList>
    </citation>
    <scope>IDENTIFICATION</scope>
</reference>
<dbReference type="EnsemblMetazoa" id="CapteT219247">
    <property type="protein sequence ID" value="CapteP219247"/>
    <property type="gene ID" value="CapteG219247"/>
</dbReference>
<evidence type="ECO:0000313" key="1">
    <source>
        <dbReference type="EMBL" id="ELU12852.1"/>
    </source>
</evidence>
<dbReference type="STRING" id="283909.R7V2Y3"/>
<dbReference type="OrthoDB" id="543156at2759"/>